<accession>A0A0Q9W1D2</accession>
<keyword evidence="8" id="KW-1185">Reference proteome</keyword>
<sequence>MFLIRTLMESIVPAVCGLFIGSWSDHYGRKPLLVVSMIGFSGSALINTLICALSSSRDINPWWYTMAAVPHSLLGGMCVFSVAAFCFLSDITDIRTRPYRMIAIEFLMFIAISSGSLLSSYVYEATSASITQSISAAIVVLATLFIICCVPESLHIRLEKDAAESAERTEKPEKDVPLSACDMQLNTVSIDCPNDVIDDEKKEHDKQIVPITIDTRPKAATDTKNISLFGLKINDDKQERSTNVLYTSEKHLDERNETKQLDSVTNEAKQQQQQNEPEAATDANNMGLFSLTHIKDMFRTCCKPRDNHAREIIWLVTLAMFMAMFVVDGAMTVMYLFVRQKFHWSVREFTLFETISQMVPMVGALIGILLLRKVFGLSVVTLALLSLFSEILSNLTRGCASFPWHMYLSVAFGIFRSIGGPMCRTIVSNIVPASDLGKIFSIKNVFQSFAPFVAAPLYTLIYQHSLSVFPGLFNFLSAALFLVAFVAICFVWRFKYMHKQHYAELLK</sequence>
<feature type="transmembrane region" description="Helical" evidence="6">
    <location>
        <begin position="404"/>
        <end position="423"/>
    </location>
</feature>
<comment type="subcellular location">
    <subcellularLocation>
        <location evidence="1">Membrane</location>
        <topology evidence="1">Multi-pass membrane protein</topology>
    </subcellularLocation>
</comment>
<dbReference type="Pfam" id="PF07690">
    <property type="entry name" value="MFS_1"/>
    <property type="match status" value="2"/>
</dbReference>
<feature type="transmembrane region" description="Helical" evidence="6">
    <location>
        <begin position="129"/>
        <end position="150"/>
    </location>
</feature>
<name>A0A0Q9W1D2_DROVI</name>
<reference evidence="7 8" key="1">
    <citation type="journal article" date="2007" name="Nature">
        <title>Evolution of genes and genomes on the Drosophila phylogeny.</title>
        <authorList>
            <consortium name="Drosophila 12 Genomes Consortium"/>
            <person name="Clark A.G."/>
            <person name="Eisen M.B."/>
            <person name="Smith D.R."/>
            <person name="Bergman C.M."/>
            <person name="Oliver B."/>
            <person name="Markow T.A."/>
            <person name="Kaufman T.C."/>
            <person name="Kellis M."/>
            <person name="Gelbart W."/>
            <person name="Iyer V.N."/>
            <person name="Pollard D.A."/>
            <person name="Sackton T.B."/>
            <person name="Larracuente A.M."/>
            <person name="Singh N.D."/>
            <person name="Abad J.P."/>
            <person name="Abt D.N."/>
            <person name="Adryan B."/>
            <person name="Aguade M."/>
            <person name="Akashi H."/>
            <person name="Anderson W.W."/>
            <person name="Aquadro C.F."/>
            <person name="Ardell D.H."/>
            <person name="Arguello R."/>
            <person name="Artieri C.G."/>
            <person name="Barbash D.A."/>
            <person name="Barker D."/>
            <person name="Barsanti P."/>
            <person name="Batterham P."/>
            <person name="Batzoglou S."/>
            <person name="Begun D."/>
            <person name="Bhutkar A."/>
            <person name="Blanco E."/>
            <person name="Bosak S.A."/>
            <person name="Bradley R.K."/>
            <person name="Brand A.D."/>
            <person name="Brent M.R."/>
            <person name="Brooks A.N."/>
            <person name="Brown R.H."/>
            <person name="Butlin R.K."/>
            <person name="Caggese C."/>
            <person name="Calvi B.R."/>
            <person name="Bernardo de Carvalho A."/>
            <person name="Caspi A."/>
            <person name="Castrezana S."/>
            <person name="Celniker S.E."/>
            <person name="Chang J.L."/>
            <person name="Chapple C."/>
            <person name="Chatterji S."/>
            <person name="Chinwalla A."/>
            <person name="Civetta A."/>
            <person name="Clifton S.W."/>
            <person name="Comeron J.M."/>
            <person name="Costello J.C."/>
            <person name="Coyne J.A."/>
            <person name="Daub J."/>
            <person name="David R.G."/>
            <person name="Delcher A.L."/>
            <person name="Delehaunty K."/>
            <person name="Do C.B."/>
            <person name="Ebling H."/>
            <person name="Edwards K."/>
            <person name="Eickbush T."/>
            <person name="Evans J.D."/>
            <person name="Filipski A."/>
            <person name="Findeiss S."/>
            <person name="Freyhult E."/>
            <person name="Fulton L."/>
            <person name="Fulton R."/>
            <person name="Garcia A.C."/>
            <person name="Gardiner A."/>
            <person name="Garfield D.A."/>
            <person name="Garvin B.E."/>
            <person name="Gibson G."/>
            <person name="Gilbert D."/>
            <person name="Gnerre S."/>
            <person name="Godfrey J."/>
            <person name="Good R."/>
            <person name="Gotea V."/>
            <person name="Gravely B."/>
            <person name="Greenberg A.J."/>
            <person name="Griffiths-Jones S."/>
            <person name="Gross S."/>
            <person name="Guigo R."/>
            <person name="Gustafson E.A."/>
            <person name="Haerty W."/>
            <person name="Hahn M.W."/>
            <person name="Halligan D.L."/>
            <person name="Halpern A.L."/>
            <person name="Halter G.M."/>
            <person name="Han M.V."/>
            <person name="Heger A."/>
            <person name="Hillier L."/>
            <person name="Hinrichs A.S."/>
            <person name="Holmes I."/>
            <person name="Hoskins R.A."/>
            <person name="Hubisz M.J."/>
            <person name="Hultmark D."/>
            <person name="Huntley M.A."/>
            <person name="Jaffe D.B."/>
            <person name="Jagadeeshan S."/>
            <person name="Jeck W.R."/>
            <person name="Johnson J."/>
            <person name="Jones C.D."/>
            <person name="Jordan W.C."/>
            <person name="Karpen G.H."/>
            <person name="Kataoka E."/>
            <person name="Keightley P.D."/>
            <person name="Kheradpour P."/>
            <person name="Kirkness E.F."/>
            <person name="Koerich L.B."/>
            <person name="Kristiansen K."/>
            <person name="Kudrna D."/>
            <person name="Kulathinal R.J."/>
            <person name="Kumar S."/>
            <person name="Kwok R."/>
            <person name="Lander E."/>
            <person name="Langley C.H."/>
            <person name="Lapoint R."/>
            <person name="Lazzaro B.P."/>
            <person name="Lee S.J."/>
            <person name="Levesque L."/>
            <person name="Li R."/>
            <person name="Lin C.F."/>
            <person name="Lin M.F."/>
            <person name="Lindblad-Toh K."/>
            <person name="Llopart A."/>
            <person name="Long M."/>
            <person name="Low L."/>
            <person name="Lozovsky E."/>
            <person name="Lu J."/>
            <person name="Luo M."/>
            <person name="Machado C.A."/>
            <person name="Makalowski W."/>
            <person name="Marzo M."/>
            <person name="Matsuda M."/>
            <person name="Matzkin L."/>
            <person name="McAllister B."/>
            <person name="McBride C.S."/>
            <person name="McKernan B."/>
            <person name="McKernan K."/>
            <person name="Mendez-Lago M."/>
            <person name="Minx P."/>
            <person name="Mollenhauer M.U."/>
            <person name="Montooth K."/>
            <person name="Mount S.M."/>
            <person name="Mu X."/>
            <person name="Myers E."/>
            <person name="Negre B."/>
            <person name="Newfeld S."/>
            <person name="Nielsen R."/>
            <person name="Noor M.A."/>
            <person name="O'Grady P."/>
            <person name="Pachter L."/>
            <person name="Papaceit M."/>
            <person name="Parisi M.J."/>
            <person name="Parisi M."/>
            <person name="Parts L."/>
            <person name="Pedersen J.S."/>
            <person name="Pesole G."/>
            <person name="Phillippy A.M."/>
            <person name="Ponting C.P."/>
            <person name="Pop M."/>
            <person name="Porcelli D."/>
            <person name="Powell J.R."/>
            <person name="Prohaska S."/>
            <person name="Pruitt K."/>
            <person name="Puig M."/>
            <person name="Quesneville H."/>
            <person name="Ram K.R."/>
            <person name="Rand D."/>
            <person name="Rasmussen M.D."/>
            <person name="Reed L.K."/>
            <person name="Reenan R."/>
            <person name="Reily A."/>
            <person name="Remington K.A."/>
            <person name="Rieger T.T."/>
            <person name="Ritchie M.G."/>
            <person name="Robin C."/>
            <person name="Rogers Y.H."/>
            <person name="Rohde C."/>
            <person name="Rozas J."/>
            <person name="Rubenfield M.J."/>
            <person name="Ruiz A."/>
            <person name="Russo S."/>
            <person name="Salzberg S.L."/>
            <person name="Sanchez-Gracia A."/>
            <person name="Saranga D.J."/>
            <person name="Sato H."/>
            <person name="Schaeffer S.W."/>
            <person name="Schatz M.C."/>
            <person name="Schlenke T."/>
            <person name="Schwartz R."/>
            <person name="Segarra C."/>
            <person name="Singh R.S."/>
            <person name="Sirot L."/>
            <person name="Sirota M."/>
            <person name="Sisneros N.B."/>
            <person name="Smith C.D."/>
            <person name="Smith T.F."/>
            <person name="Spieth J."/>
            <person name="Stage D.E."/>
            <person name="Stark A."/>
            <person name="Stephan W."/>
            <person name="Strausberg R.L."/>
            <person name="Strempel S."/>
            <person name="Sturgill D."/>
            <person name="Sutton G."/>
            <person name="Sutton G.G."/>
            <person name="Tao W."/>
            <person name="Teichmann S."/>
            <person name="Tobari Y.N."/>
            <person name="Tomimura Y."/>
            <person name="Tsolas J.M."/>
            <person name="Valente V.L."/>
            <person name="Venter E."/>
            <person name="Venter J.C."/>
            <person name="Vicario S."/>
            <person name="Vieira F.G."/>
            <person name="Vilella A.J."/>
            <person name="Villasante A."/>
            <person name="Walenz B."/>
            <person name="Wang J."/>
            <person name="Wasserman M."/>
            <person name="Watts T."/>
            <person name="Wilson D."/>
            <person name="Wilson R.K."/>
            <person name="Wing R.A."/>
            <person name="Wolfner M.F."/>
            <person name="Wong A."/>
            <person name="Wong G.K."/>
            <person name="Wu C.I."/>
            <person name="Wu G."/>
            <person name="Yamamoto D."/>
            <person name="Yang H.P."/>
            <person name="Yang S.P."/>
            <person name="Yorke J.A."/>
            <person name="Yoshida K."/>
            <person name="Zdobnov E."/>
            <person name="Zhang P."/>
            <person name="Zhang Y."/>
            <person name="Zimin A.V."/>
            <person name="Baldwin J."/>
            <person name="Abdouelleil A."/>
            <person name="Abdulkadir J."/>
            <person name="Abebe A."/>
            <person name="Abera B."/>
            <person name="Abreu J."/>
            <person name="Acer S.C."/>
            <person name="Aftuck L."/>
            <person name="Alexander A."/>
            <person name="An P."/>
            <person name="Anderson E."/>
            <person name="Anderson S."/>
            <person name="Arachi H."/>
            <person name="Azer M."/>
            <person name="Bachantsang P."/>
            <person name="Barry A."/>
            <person name="Bayul T."/>
            <person name="Berlin A."/>
            <person name="Bessette D."/>
            <person name="Bloom T."/>
            <person name="Blye J."/>
            <person name="Boguslavskiy L."/>
            <person name="Bonnet C."/>
            <person name="Boukhgalter B."/>
            <person name="Bourzgui I."/>
            <person name="Brown A."/>
            <person name="Cahill P."/>
            <person name="Channer S."/>
            <person name="Cheshatsang Y."/>
            <person name="Chuda L."/>
            <person name="Citroen M."/>
            <person name="Collymore A."/>
            <person name="Cooke P."/>
            <person name="Costello M."/>
            <person name="D'Aco K."/>
            <person name="Daza R."/>
            <person name="De Haan G."/>
            <person name="DeGray S."/>
            <person name="DeMaso C."/>
            <person name="Dhargay N."/>
            <person name="Dooley K."/>
            <person name="Dooley E."/>
            <person name="Doricent M."/>
            <person name="Dorje P."/>
            <person name="Dorjee K."/>
            <person name="Dupes A."/>
            <person name="Elong R."/>
            <person name="Falk J."/>
            <person name="Farina A."/>
            <person name="Faro S."/>
            <person name="Ferguson D."/>
            <person name="Fisher S."/>
            <person name="Foley C.D."/>
            <person name="Franke A."/>
            <person name="Friedrich D."/>
            <person name="Gadbois L."/>
            <person name="Gearin G."/>
            <person name="Gearin C.R."/>
            <person name="Giannoukos G."/>
            <person name="Goode T."/>
            <person name="Graham J."/>
            <person name="Grandbois E."/>
            <person name="Grewal S."/>
            <person name="Gyaltsen K."/>
            <person name="Hafez N."/>
            <person name="Hagos B."/>
            <person name="Hall J."/>
            <person name="Henson C."/>
            <person name="Hollinger A."/>
            <person name="Honan T."/>
            <person name="Huard M.D."/>
            <person name="Hughes L."/>
            <person name="Hurhula B."/>
            <person name="Husby M.E."/>
            <person name="Kamat A."/>
            <person name="Kanga B."/>
            <person name="Kashin S."/>
            <person name="Khazanovich D."/>
            <person name="Kisner P."/>
            <person name="Lance K."/>
            <person name="Lara M."/>
            <person name="Lee W."/>
            <person name="Lennon N."/>
            <person name="Letendre F."/>
            <person name="LeVine R."/>
            <person name="Lipovsky A."/>
            <person name="Liu X."/>
            <person name="Liu J."/>
            <person name="Liu S."/>
            <person name="Lokyitsang T."/>
            <person name="Lokyitsang Y."/>
            <person name="Lubonja R."/>
            <person name="Lui A."/>
            <person name="MacDonald P."/>
            <person name="Magnisalis V."/>
            <person name="Maru K."/>
            <person name="Matthews C."/>
            <person name="McCusker W."/>
            <person name="McDonough S."/>
            <person name="Mehta T."/>
            <person name="Meldrim J."/>
            <person name="Meneus L."/>
            <person name="Mihai O."/>
            <person name="Mihalev A."/>
            <person name="Mihova T."/>
            <person name="Mittelman R."/>
            <person name="Mlenga V."/>
            <person name="Montmayeur A."/>
            <person name="Mulrain L."/>
            <person name="Navidi A."/>
            <person name="Naylor J."/>
            <person name="Negash T."/>
            <person name="Nguyen T."/>
            <person name="Nguyen N."/>
            <person name="Nicol R."/>
            <person name="Norbu C."/>
            <person name="Norbu N."/>
            <person name="Novod N."/>
            <person name="O'Neill B."/>
            <person name="Osman S."/>
            <person name="Markiewicz E."/>
            <person name="Oyono O.L."/>
            <person name="Patti C."/>
            <person name="Phunkhang P."/>
            <person name="Pierre F."/>
            <person name="Priest M."/>
            <person name="Raghuraman S."/>
            <person name="Rege F."/>
            <person name="Reyes R."/>
            <person name="Rise C."/>
            <person name="Rogov P."/>
            <person name="Ross K."/>
            <person name="Ryan E."/>
            <person name="Settipalli S."/>
            <person name="Shea T."/>
            <person name="Sherpa N."/>
            <person name="Shi L."/>
            <person name="Shih D."/>
            <person name="Sparrow T."/>
            <person name="Spaulding J."/>
            <person name="Stalker J."/>
            <person name="Stange-Thomann N."/>
            <person name="Stavropoulos S."/>
            <person name="Stone C."/>
            <person name="Strader C."/>
            <person name="Tesfaye S."/>
            <person name="Thomson T."/>
            <person name="Thoulutsang Y."/>
            <person name="Thoulutsang D."/>
            <person name="Topham K."/>
            <person name="Topping I."/>
            <person name="Tsamla T."/>
            <person name="Vassiliev H."/>
            <person name="Vo A."/>
            <person name="Wangchuk T."/>
            <person name="Wangdi T."/>
            <person name="Weiand M."/>
            <person name="Wilkinson J."/>
            <person name="Wilson A."/>
            <person name="Yadav S."/>
            <person name="Young G."/>
            <person name="Yu Q."/>
            <person name="Zembek L."/>
            <person name="Zhong D."/>
            <person name="Zimmer A."/>
            <person name="Zwirko Z."/>
            <person name="Jaffe D.B."/>
            <person name="Alvarez P."/>
            <person name="Brockman W."/>
            <person name="Butler J."/>
            <person name="Chin C."/>
            <person name="Gnerre S."/>
            <person name="Grabherr M."/>
            <person name="Kleber M."/>
            <person name="Mauceli E."/>
            <person name="MacCallum I."/>
        </authorList>
    </citation>
    <scope>NUCLEOTIDE SEQUENCE [LARGE SCALE GENOMIC DNA]</scope>
    <source>
        <strain evidence="8">Tucson 15010-1051.87</strain>
    </source>
</reference>
<evidence type="ECO:0000256" key="2">
    <source>
        <dbReference type="ARBA" id="ARBA00022692"/>
    </source>
</evidence>
<dbReference type="GO" id="GO:0022857">
    <property type="term" value="F:transmembrane transporter activity"/>
    <property type="evidence" value="ECO:0007669"/>
    <property type="project" value="InterPro"/>
</dbReference>
<proteinExistence type="predicted"/>
<keyword evidence="2 6" id="KW-0812">Transmembrane</keyword>
<evidence type="ECO:0000256" key="3">
    <source>
        <dbReference type="ARBA" id="ARBA00022989"/>
    </source>
</evidence>
<evidence type="ECO:0000256" key="5">
    <source>
        <dbReference type="SAM" id="MobiDB-lite"/>
    </source>
</evidence>
<dbReference type="PANTHER" id="PTHR23507:SF39">
    <property type="entry name" value="GH23453P-RELATED"/>
    <property type="match status" value="1"/>
</dbReference>
<dbReference type="Proteomes" id="UP000008792">
    <property type="component" value="Unassembled WGS sequence"/>
</dbReference>
<protein>
    <submittedName>
        <fullName evidence="7">Uncharacterized protein, isoform C</fullName>
    </submittedName>
</protein>
<gene>
    <name evidence="7" type="primary">Dvir\GJ10656</name>
    <name evidence="7" type="ORF">Dvir_GJ10656</name>
</gene>
<dbReference type="CDD" id="cd17386">
    <property type="entry name" value="MFS_SLC46"/>
    <property type="match status" value="1"/>
</dbReference>
<dbReference type="Gene3D" id="1.20.1250.20">
    <property type="entry name" value="MFS general substrate transporter like domains"/>
    <property type="match status" value="2"/>
</dbReference>
<dbReference type="EMBL" id="CH940652">
    <property type="protein sequence ID" value="KRF78646.1"/>
    <property type="molecule type" value="Genomic_DNA"/>
</dbReference>
<evidence type="ECO:0000256" key="4">
    <source>
        <dbReference type="ARBA" id="ARBA00023136"/>
    </source>
</evidence>
<feature type="transmembrane region" description="Helical" evidence="6">
    <location>
        <begin position="468"/>
        <end position="492"/>
    </location>
</feature>
<evidence type="ECO:0000313" key="8">
    <source>
        <dbReference type="Proteomes" id="UP000008792"/>
    </source>
</evidence>
<dbReference type="OrthoDB" id="430300at2759"/>
<keyword evidence="3 6" id="KW-1133">Transmembrane helix</keyword>
<dbReference type="InterPro" id="IPR036259">
    <property type="entry name" value="MFS_trans_sf"/>
</dbReference>
<feature type="compositionally biased region" description="Polar residues" evidence="5">
    <location>
        <begin position="261"/>
        <end position="276"/>
    </location>
</feature>
<evidence type="ECO:0000256" key="6">
    <source>
        <dbReference type="SAM" id="Phobius"/>
    </source>
</evidence>
<dbReference type="SUPFAM" id="SSF103473">
    <property type="entry name" value="MFS general substrate transporter"/>
    <property type="match status" value="1"/>
</dbReference>
<evidence type="ECO:0000256" key="1">
    <source>
        <dbReference type="ARBA" id="ARBA00004141"/>
    </source>
</evidence>
<feature type="transmembrane region" description="Helical" evidence="6">
    <location>
        <begin position="101"/>
        <end position="123"/>
    </location>
</feature>
<feature type="region of interest" description="Disordered" evidence="5">
    <location>
        <begin position="260"/>
        <end position="282"/>
    </location>
</feature>
<dbReference type="AlphaFoldDB" id="A0A0Q9W1D2"/>
<feature type="transmembrane region" description="Helical" evidence="6">
    <location>
        <begin position="349"/>
        <end position="369"/>
    </location>
</feature>
<feature type="transmembrane region" description="Helical" evidence="6">
    <location>
        <begin position="32"/>
        <end position="56"/>
    </location>
</feature>
<feature type="transmembrane region" description="Helical" evidence="6">
    <location>
        <begin position="62"/>
        <end position="89"/>
    </location>
</feature>
<dbReference type="PANTHER" id="PTHR23507">
    <property type="entry name" value="ZGC:174356"/>
    <property type="match status" value="1"/>
</dbReference>
<feature type="transmembrane region" description="Helical" evidence="6">
    <location>
        <begin position="374"/>
        <end position="392"/>
    </location>
</feature>
<dbReference type="InterPro" id="IPR011701">
    <property type="entry name" value="MFS"/>
</dbReference>
<keyword evidence="4 6" id="KW-0472">Membrane</keyword>
<evidence type="ECO:0000313" key="7">
    <source>
        <dbReference type="EMBL" id="KRF78646.1"/>
    </source>
</evidence>
<dbReference type="GO" id="GO:0016020">
    <property type="term" value="C:membrane"/>
    <property type="evidence" value="ECO:0007669"/>
    <property type="project" value="UniProtKB-SubCell"/>
</dbReference>
<organism evidence="7 8">
    <name type="scientific">Drosophila virilis</name>
    <name type="common">Fruit fly</name>
    <dbReference type="NCBI Taxonomy" id="7244"/>
    <lineage>
        <taxon>Eukaryota</taxon>
        <taxon>Metazoa</taxon>
        <taxon>Ecdysozoa</taxon>
        <taxon>Arthropoda</taxon>
        <taxon>Hexapoda</taxon>
        <taxon>Insecta</taxon>
        <taxon>Pterygota</taxon>
        <taxon>Neoptera</taxon>
        <taxon>Endopterygota</taxon>
        <taxon>Diptera</taxon>
        <taxon>Brachycera</taxon>
        <taxon>Muscomorpha</taxon>
        <taxon>Ephydroidea</taxon>
        <taxon>Drosophilidae</taxon>
        <taxon>Drosophila</taxon>
    </lineage>
</organism>
<feature type="transmembrane region" description="Helical" evidence="6">
    <location>
        <begin position="444"/>
        <end position="462"/>
    </location>
</feature>
<feature type="transmembrane region" description="Helical" evidence="6">
    <location>
        <begin position="312"/>
        <end position="337"/>
    </location>
</feature>